<dbReference type="AlphaFoldDB" id="A0A1S1UC35"/>
<accession>A0A1S1UC35</accession>
<dbReference type="PROSITE" id="PS00409">
    <property type="entry name" value="PROKAR_NTER_METHYL"/>
    <property type="match status" value="1"/>
</dbReference>
<dbReference type="Proteomes" id="UP000179840">
    <property type="component" value="Unassembled WGS sequence"/>
</dbReference>
<dbReference type="InterPro" id="IPR012902">
    <property type="entry name" value="N_methyl_site"/>
</dbReference>
<comment type="caution">
    <text evidence="2">The sequence shown here is derived from an EMBL/GenBank/DDBJ whole genome shotgun (WGS) entry which is preliminary data.</text>
</comment>
<proteinExistence type="predicted"/>
<dbReference type="EMBL" id="LFKP01000005">
    <property type="protein sequence ID" value="OHV97866.1"/>
    <property type="molecule type" value="Genomic_DNA"/>
</dbReference>
<name>A0A1S1UC35_9BURK</name>
<organism evidence="2 3">
    <name type="scientific">Janthinobacterium lividum</name>
    <dbReference type="NCBI Taxonomy" id="29581"/>
    <lineage>
        <taxon>Bacteria</taxon>
        <taxon>Pseudomonadati</taxon>
        <taxon>Pseudomonadota</taxon>
        <taxon>Betaproteobacteria</taxon>
        <taxon>Burkholderiales</taxon>
        <taxon>Oxalobacteraceae</taxon>
        <taxon>Janthinobacterium</taxon>
    </lineage>
</organism>
<evidence type="ECO:0008006" key="4">
    <source>
        <dbReference type="Google" id="ProtNLM"/>
    </source>
</evidence>
<dbReference type="Pfam" id="PF07963">
    <property type="entry name" value="N_methyl"/>
    <property type="match status" value="1"/>
</dbReference>
<reference evidence="2 3" key="1">
    <citation type="submission" date="2015-06" db="EMBL/GenBank/DDBJ databases">
        <title>Draft genome sequencing of a biphenyl-degrading bacterium, Janthinobacterium lividum MEG1.</title>
        <authorList>
            <person name="Shimodaira J."/>
            <person name="Hatta T."/>
        </authorList>
    </citation>
    <scope>NUCLEOTIDE SEQUENCE [LARGE SCALE GENOMIC DNA]</scope>
    <source>
        <strain evidence="2 3">MEG1</strain>
    </source>
</reference>
<protein>
    <recommendedName>
        <fullName evidence="4">Type II secretion system protein</fullName>
    </recommendedName>
</protein>
<keyword evidence="1" id="KW-1133">Transmembrane helix</keyword>
<evidence type="ECO:0000313" key="2">
    <source>
        <dbReference type="EMBL" id="OHV97866.1"/>
    </source>
</evidence>
<evidence type="ECO:0000256" key="1">
    <source>
        <dbReference type="SAM" id="Phobius"/>
    </source>
</evidence>
<evidence type="ECO:0000313" key="3">
    <source>
        <dbReference type="Proteomes" id="UP000179840"/>
    </source>
</evidence>
<feature type="transmembrane region" description="Helical" evidence="1">
    <location>
        <begin position="12"/>
        <end position="34"/>
    </location>
</feature>
<gene>
    <name evidence="2" type="ORF">AKG95_10440</name>
</gene>
<sequence>MAARGPGQRGVTLIELVIFIVVVSIAVVGLLQIFTRTTASSADPQLRKQALAIAEAMLDEIEGARFTFCDPVADPAADMAMNAAPFNITTNPTGCNTPQNVSATVPALGRPYYNVSDYVRAFNTPLSYKDDVAGNLFPSGYAVSVAISPDAGLGPANAMLPSTVQPPTMNVLRITVTVTYGTNQQLVLAGYRTRYAGNAVP</sequence>
<keyword evidence="1" id="KW-0472">Membrane</keyword>
<keyword evidence="1" id="KW-0812">Transmembrane</keyword>